<evidence type="ECO:0000313" key="4">
    <source>
        <dbReference type="EMBL" id="UWZ86600.1"/>
    </source>
</evidence>
<gene>
    <name evidence="4" type="ORF">MOP44_11800</name>
</gene>
<keyword evidence="1" id="KW-0808">Transferase</keyword>
<sequence length="155" mass="17369">MLETRSATLKDASLIVAHRHAMFAAMGSGTSESLDEMSRSFEPWLLPRLADGRYRGWITVDGARPVASAGLLILDWPPHALHPSTSERGYILNMFVELDYRRRGIARALVQRCIDEAHRLNIRVTSLHASAEGRPVYESLGFGPSNEMQFIDKSF</sequence>
<dbReference type="RefSeq" id="WP_260796238.1">
    <property type="nucleotide sequence ID" value="NZ_CP093313.1"/>
</dbReference>
<dbReference type="CDD" id="cd04301">
    <property type="entry name" value="NAT_SF"/>
    <property type="match status" value="1"/>
</dbReference>
<reference evidence="4" key="1">
    <citation type="submission" date="2021-04" db="EMBL/GenBank/DDBJ databases">
        <title>Phylogenetic analysis of Acidobacteriaceae.</title>
        <authorList>
            <person name="Qiu L."/>
            <person name="Zhang Q."/>
        </authorList>
    </citation>
    <scope>NUCLEOTIDE SEQUENCE</scope>
    <source>
        <strain evidence="4">DSM 25168</strain>
    </source>
</reference>
<dbReference type="KEGG" id="orp:MOP44_11800"/>
<organism evidence="4 5">
    <name type="scientific">Occallatibacter riparius</name>
    <dbReference type="NCBI Taxonomy" id="1002689"/>
    <lineage>
        <taxon>Bacteria</taxon>
        <taxon>Pseudomonadati</taxon>
        <taxon>Acidobacteriota</taxon>
        <taxon>Terriglobia</taxon>
        <taxon>Terriglobales</taxon>
        <taxon>Acidobacteriaceae</taxon>
        <taxon>Occallatibacter</taxon>
    </lineage>
</organism>
<dbReference type="InterPro" id="IPR050832">
    <property type="entry name" value="Bact_Acetyltransf"/>
</dbReference>
<dbReference type="Proteomes" id="UP001059380">
    <property type="component" value="Chromosome"/>
</dbReference>
<accession>A0A9J7BVE6</accession>
<dbReference type="GO" id="GO:0016747">
    <property type="term" value="F:acyltransferase activity, transferring groups other than amino-acyl groups"/>
    <property type="evidence" value="ECO:0007669"/>
    <property type="project" value="InterPro"/>
</dbReference>
<dbReference type="SUPFAM" id="SSF55729">
    <property type="entry name" value="Acyl-CoA N-acyltransferases (Nat)"/>
    <property type="match status" value="1"/>
</dbReference>
<evidence type="ECO:0000256" key="2">
    <source>
        <dbReference type="ARBA" id="ARBA00023315"/>
    </source>
</evidence>
<keyword evidence="5" id="KW-1185">Reference proteome</keyword>
<dbReference type="Gene3D" id="3.40.630.30">
    <property type="match status" value="1"/>
</dbReference>
<dbReference type="EMBL" id="CP093313">
    <property type="protein sequence ID" value="UWZ86600.1"/>
    <property type="molecule type" value="Genomic_DNA"/>
</dbReference>
<dbReference type="InterPro" id="IPR000182">
    <property type="entry name" value="GNAT_dom"/>
</dbReference>
<dbReference type="PROSITE" id="PS51186">
    <property type="entry name" value="GNAT"/>
    <property type="match status" value="1"/>
</dbReference>
<name>A0A9J7BVE6_9BACT</name>
<protein>
    <submittedName>
        <fullName evidence="4">GNAT family N-acetyltransferase</fullName>
    </submittedName>
</protein>
<evidence type="ECO:0000313" key="5">
    <source>
        <dbReference type="Proteomes" id="UP001059380"/>
    </source>
</evidence>
<evidence type="ECO:0000256" key="1">
    <source>
        <dbReference type="ARBA" id="ARBA00022679"/>
    </source>
</evidence>
<dbReference type="Pfam" id="PF00583">
    <property type="entry name" value="Acetyltransf_1"/>
    <property type="match status" value="1"/>
</dbReference>
<keyword evidence="2" id="KW-0012">Acyltransferase</keyword>
<dbReference type="AlphaFoldDB" id="A0A9J7BVE6"/>
<proteinExistence type="predicted"/>
<dbReference type="PANTHER" id="PTHR43877">
    <property type="entry name" value="AMINOALKYLPHOSPHONATE N-ACETYLTRANSFERASE-RELATED-RELATED"/>
    <property type="match status" value="1"/>
</dbReference>
<feature type="domain" description="N-acetyltransferase" evidence="3">
    <location>
        <begin position="2"/>
        <end position="155"/>
    </location>
</feature>
<evidence type="ECO:0000259" key="3">
    <source>
        <dbReference type="PROSITE" id="PS51186"/>
    </source>
</evidence>
<dbReference type="InterPro" id="IPR016181">
    <property type="entry name" value="Acyl_CoA_acyltransferase"/>
</dbReference>